<feature type="compositionally biased region" description="Acidic residues" evidence="1">
    <location>
        <begin position="15"/>
        <end position="34"/>
    </location>
</feature>
<feature type="region of interest" description="Disordered" evidence="1">
    <location>
        <begin position="1"/>
        <end position="34"/>
    </location>
</feature>
<protein>
    <submittedName>
        <fullName evidence="2">Uncharacterized protein</fullName>
    </submittedName>
</protein>
<sequence length="49" mass="5989">MIGPKPWFSARWETLEPEPPEDYASEQEDYNDPTDCELLDYEERYELYQ</sequence>
<name>A0A2S1GM88_9CAUD</name>
<evidence type="ECO:0000313" key="2">
    <source>
        <dbReference type="EMBL" id="AWD90507.1"/>
    </source>
</evidence>
<proteinExistence type="predicted"/>
<evidence type="ECO:0000256" key="1">
    <source>
        <dbReference type="SAM" id="MobiDB-lite"/>
    </source>
</evidence>
<organism evidence="2 3">
    <name type="scientific">Erwinia phage Cronus</name>
    <dbReference type="NCBI Taxonomy" id="2163633"/>
    <lineage>
        <taxon>Viruses</taxon>
        <taxon>Duplodnaviria</taxon>
        <taxon>Heunggongvirae</taxon>
        <taxon>Uroviricota</taxon>
        <taxon>Caudoviricetes</taxon>
        <taxon>Pantevenvirales</taxon>
        <taxon>Straboviridae</taxon>
        <taxon>Tevenvirinae</taxon>
        <taxon>Risoevirus</taxon>
        <taxon>Risoevirus cronus</taxon>
        <taxon>Roskildevirus cronus</taxon>
    </lineage>
</organism>
<keyword evidence="3" id="KW-1185">Reference proteome</keyword>
<evidence type="ECO:0000313" key="3">
    <source>
        <dbReference type="Proteomes" id="UP000246316"/>
    </source>
</evidence>
<dbReference type="Proteomes" id="UP000246316">
    <property type="component" value="Segment"/>
</dbReference>
<dbReference type="RefSeq" id="YP_010095015.1">
    <property type="nucleotide sequence ID" value="NC_055743.1"/>
</dbReference>
<dbReference type="KEGG" id="vg:65112649"/>
<accession>A0A2S1GM88</accession>
<dbReference type="GeneID" id="65112649"/>
<reference evidence="2" key="1">
    <citation type="submission" date="2018-03" db="EMBL/GenBank/DDBJ databases">
        <title>Phage therapy in agriculture - a green tech approach to combat plant pathogenic bacteria.</title>
        <authorList>
            <person name="Carstens A.B."/>
            <person name="Djurhuus A.M."/>
            <person name="Hansen L.H."/>
        </authorList>
    </citation>
    <scope>NUCLEOTIDE SEQUENCE [LARGE SCALE GENOMIC DNA]</scope>
</reference>
<dbReference type="EMBL" id="MH059636">
    <property type="protein sequence ID" value="AWD90507.1"/>
    <property type="molecule type" value="Genomic_DNA"/>
</dbReference>